<dbReference type="Gene3D" id="2.40.40.20">
    <property type="match status" value="1"/>
</dbReference>
<feature type="domain" description="RNA polymerase N-terminal" evidence="15">
    <location>
        <begin position="310"/>
        <end position="594"/>
    </location>
</feature>
<evidence type="ECO:0000256" key="7">
    <source>
        <dbReference type="ARBA" id="ARBA00022833"/>
    </source>
</evidence>
<feature type="binding site" evidence="12">
    <location>
        <position position="540"/>
    </location>
    <ligand>
        <name>Mg(2+)</name>
        <dbReference type="ChEBI" id="CHEBI:18420"/>
    </ligand>
</feature>
<dbReference type="EC" id="2.7.7.6" evidence="12"/>
<evidence type="ECO:0000256" key="2">
    <source>
        <dbReference type="ARBA" id="ARBA00006460"/>
    </source>
</evidence>
<evidence type="ECO:0000313" key="17">
    <source>
        <dbReference type="Proteomes" id="UP000589626"/>
    </source>
</evidence>
<dbReference type="CDD" id="cd01609">
    <property type="entry name" value="RNAP_beta'_N"/>
    <property type="match status" value="1"/>
</dbReference>
<dbReference type="GO" id="GO:0000287">
    <property type="term" value="F:magnesium ion binding"/>
    <property type="evidence" value="ECO:0007669"/>
    <property type="project" value="UniProtKB-UniRule"/>
</dbReference>
<dbReference type="GO" id="GO:0008270">
    <property type="term" value="F:zinc ion binding"/>
    <property type="evidence" value="ECO:0007669"/>
    <property type="project" value="UniProtKB-UniRule"/>
</dbReference>
<dbReference type="GO" id="GO:0003677">
    <property type="term" value="F:DNA binding"/>
    <property type="evidence" value="ECO:0007669"/>
    <property type="project" value="UniProtKB-UniRule"/>
</dbReference>
<dbReference type="InterPro" id="IPR044893">
    <property type="entry name" value="RNA_pol_Rpb1_clamp_domain"/>
</dbReference>
<protein>
    <recommendedName>
        <fullName evidence="12">DNA-directed RNA polymerase subunit beta'</fullName>
        <shortName evidence="12">RNAP subunit beta'</shortName>
        <ecNumber evidence="12">2.7.7.6</ecNumber>
    </recommendedName>
    <alternativeName>
        <fullName evidence="12">RNA polymerase subunit beta'</fullName>
    </alternativeName>
    <alternativeName>
        <fullName evidence="12">Transcriptase subunit beta'</fullName>
    </alternativeName>
</protein>
<dbReference type="Pfam" id="PF00623">
    <property type="entry name" value="RNA_pol_Rpb1_2"/>
    <property type="match status" value="1"/>
</dbReference>
<dbReference type="GO" id="GO:0000428">
    <property type="term" value="C:DNA-directed RNA polymerase complex"/>
    <property type="evidence" value="ECO:0007669"/>
    <property type="project" value="UniProtKB-KW"/>
</dbReference>
<keyword evidence="9 12" id="KW-0804">Transcription</keyword>
<dbReference type="InterPro" id="IPR007066">
    <property type="entry name" value="RNA_pol_Rpb1_3"/>
</dbReference>
<comment type="catalytic activity">
    <reaction evidence="11 12 13">
        <text>RNA(n) + a ribonucleoside 5'-triphosphate = RNA(n+1) + diphosphate</text>
        <dbReference type="Rhea" id="RHEA:21248"/>
        <dbReference type="Rhea" id="RHEA-COMP:14527"/>
        <dbReference type="Rhea" id="RHEA-COMP:17342"/>
        <dbReference type="ChEBI" id="CHEBI:33019"/>
        <dbReference type="ChEBI" id="CHEBI:61557"/>
        <dbReference type="ChEBI" id="CHEBI:140395"/>
        <dbReference type="EC" id="2.7.7.6"/>
    </reaction>
</comment>
<dbReference type="InterPro" id="IPR038120">
    <property type="entry name" value="Rpb1_funnel_sf"/>
</dbReference>
<evidence type="ECO:0000256" key="12">
    <source>
        <dbReference type="HAMAP-Rule" id="MF_01322"/>
    </source>
</evidence>
<organism evidence="16 17">
    <name type="scientific">Nocardioides soli</name>
    <dbReference type="NCBI Taxonomy" id="1036020"/>
    <lineage>
        <taxon>Bacteria</taxon>
        <taxon>Bacillati</taxon>
        <taxon>Actinomycetota</taxon>
        <taxon>Actinomycetes</taxon>
        <taxon>Propionibacteriales</taxon>
        <taxon>Nocardioidaceae</taxon>
        <taxon>Nocardioides</taxon>
    </lineage>
</organism>
<reference evidence="16 17" key="1">
    <citation type="submission" date="2020-08" db="EMBL/GenBank/DDBJ databases">
        <title>Sequencing the genomes of 1000 actinobacteria strains.</title>
        <authorList>
            <person name="Klenk H.-P."/>
        </authorList>
    </citation>
    <scope>NUCLEOTIDE SEQUENCE [LARGE SCALE GENOMIC DNA]</scope>
    <source>
        <strain evidence="16 17">DSM 105498</strain>
    </source>
</reference>
<dbReference type="InterPro" id="IPR007080">
    <property type="entry name" value="RNA_pol_Rpb1_1"/>
</dbReference>
<dbReference type="InterPro" id="IPR007083">
    <property type="entry name" value="RNA_pol_Rpb1_4"/>
</dbReference>
<feature type="binding site" evidence="12">
    <location>
        <position position="78"/>
    </location>
    <ligand>
        <name>Zn(2+)</name>
        <dbReference type="ChEBI" id="CHEBI:29105"/>
        <label>1</label>
    </ligand>
</feature>
<feature type="binding site" evidence="12">
    <location>
        <position position="959"/>
    </location>
    <ligand>
        <name>Zn(2+)</name>
        <dbReference type="ChEBI" id="CHEBI:29105"/>
        <label>2</label>
    </ligand>
</feature>
<comment type="cofactor">
    <cofactor evidence="12">
        <name>Zn(2+)</name>
        <dbReference type="ChEBI" id="CHEBI:29105"/>
    </cofactor>
    <text evidence="12">Binds 2 Zn(2+) ions per subunit.</text>
</comment>
<evidence type="ECO:0000256" key="3">
    <source>
        <dbReference type="ARBA" id="ARBA00022478"/>
    </source>
</evidence>
<proteinExistence type="inferred from homology"/>
<evidence type="ECO:0000256" key="8">
    <source>
        <dbReference type="ARBA" id="ARBA00022842"/>
    </source>
</evidence>
<dbReference type="Gene3D" id="4.10.860.120">
    <property type="entry name" value="RNA polymerase II, clamp domain"/>
    <property type="match status" value="1"/>
</dbReference>
<dbReference type="PANTHER" id="PTHR19376">
    <property type="entry name" value="DNA-DIRECTED RNA POLYMERASE"/>
    <property type="match status" value="1"/>
</dbReference>
<evidence type="ECO:0000256" key="9">
    <source>
        <dbReference type="ARBA" id="ARBA00023163"/>
    </source>
</evidence>
<dbReference type="Gene3D" id="1.10.132.30">
    <property type="match status" value="1"/>
</dbReference>
<dbReference type="InterPro" id="IPR042102">
    <property type="entry name" value="RNA_pol_Rpb1_3_sf"/>
</dbReference>
<evidence type="ECO:0000256" key="13">
    <source>
        <dbReference type="RuleBase" id="RU004279"/>
    </source>
</evidence>
<name>A0A7W4Z1J8_9ACTN</name>
<dbReference type="FunFam" id="1.10.40.90:FF:000001">
    <property type="entry name" value="DNA-directed RNA polymerase subunit beta"/>
    <property type="match status" value="1"/>
</dbReference>
<keyword evidence="6 12" id="KW-0479">Metal-binding</keyword>
<dbReference type="HAMAP" id="MF_01322">
    <property type="entry name" value="RNApol_bact_RpoC"/>
    <property type="match status" value="1"/>
</dbReference>
<gene>
    <name evidence="12" type="primary">rpoC</name>
    <name evidence="16" type="ORF">FHU40_002766</name>
</gene>
<dbReference type="Gene3D" id="1.10.274.100">
    <property type="entry name" value="RNA polymerase Rpb1, domain 3"/>
    <property type="match status" value="1"/>
</dbReference>
<comment type="caution">
    <text evidence="16">The sequence shown here is derived from an EMBL/GenBank/DDBJ whole genome shotgun (WGS) entry which is preliminary data.</text>
</comment>
<dbReference type="Gene3D" id="2.40.50.100">
    <property type="match status" value="1"/>
</dbReference>
<feature type="binding site" evidence="12">
    <location>
        <position position="60"/>
    </location>
    <ligand>
        <name>Zn(2+)</name>
        <dbReference type="ChEBI" id="CHEBI:29105"/>
        <label>1</label>
    </ligand>
</feature>
<dbReference type="Proteomes" id="UP000589626">
    <property type="component" value="Unassembled WGS sequence"/>
</dbReference>
<evidence type="ECO:0000313" key="16">
    <source>
        <dbReference type="EMBL" id="MBB3042948.1"/>
    </source>
</evidence>
<keyword evidence="4 12" id="KW-0808">Transferase</keyword>
<feature type="binding site" evidence="12">
    <location>
        <position position="969"/>
    </location>
    <ligand>
        <name>Zn(2+)</name>
        <dbReference type="ChEBI" id="CHEBI:29105"/>
        <label>2</label>
    </ligand>
</feature>
<dbReference type="NCBIfam" id="TIGR02386">
    <property type="entry name" value="rpoC_TIGR"/>
    <property type="match status" value="1"/>
</dbReference>
<evidence type="ECO:0000256" key="4">
    <source>
        <dbReference type="ARBA" id="ARBA00022679"/>
    </source>
</evidence>
<dbReference type="InterPro" id="IPR007081">
    <property type="entry name" value="RNA_pol_Rpb1_5"/>
</dbReference>
<evidence type="ECO:0000256" key="10">
    <source>
        <dbReference type="ARBA" id="ARBA00025935"/>
    </source>
</evidence>
<dbReference type="InterPro" id="IPR012754">
    <property type="entry name" value="DNA-dir_RpoC_beta_prime_bact"/>
</dbReference>
<dbReference type="Gene3D" id="1.10.150.390">
    <property type="match status" value="1"/>
</dbReference>
<dbReference type="FunFam" id="1.10.150.390:FF:000002">
    <property type="entry name" value="DNA-directed RNA polymerase subunit beta"/>
    <property type="match status" value="1"/>
</dbReference>
<keyword evidence="17" id="KW-1185">Reference proteome</keyword>
<dbReference type="Gene3D" id="1.10.1790.20">
    <property type="match status" value="1"/>
</dbReference>
<dbReference type="InterPro" id="IPR045867">
    <property type="entry name" value="DNA-dir_RpoC_beta_prime"/>
</dbReference>
<keyword evidence="7 12" id="KW-0862">Zinc</keyword>
<dbReference type="CDD" id="cd02655">
    <property type="entry name" value="RNAP_beta'_C"/>
    <property type="match status" value="1"/>
</dbReference>
<feature type="binding site" evidence="12">
    <location>
        <position position="62"/>
    </location>
    <ligand>
        <name>Zn(2+)</name>
        <dbReference type="ChEBI" id="CHEBI:29105"/>
        <label>1</label>
    </ligand>
</feature>
<dbReference type="GO" id="GO:0003899">
    <property type="term" value="F:DNA-directed RNA polymerase activity"/>
    <property type="evidence" value="ECO:0007669"/>
    <property type="project" value="UniProtKB-UniRule"/>
</dbReference>
<comment type="subunit">
    <text evidence="10 12">The RNAP catalytic core consists of 2 alpha, 1 beta, 1 beta' and 1 omega subunit. When a sigma factor is associated with the core the holoenzyme is formed, which can initiate transcription.</text>
</comment>
<feature type="binding site" evidence="12">
    <location>
        <position position="75"/>
    </location>
    <ligand>
        <name>Zn(2+)</name>
        <dbReference type="ChEBI" id="CHEBI:29105"/>
        <label>1</label>
    </ligand>
</feature>
<keyword evidence="14" id="KW-0175">Coiled coil</keyword>
<dbReference type="SMART" id="SM00663">
    <property type="entry name" value="RPOLA_N"/>
    <property type="match status" value="1"/>
</dbReference>
<sequence>MLDVNFFDQLRIGLATADDIRTWSHGEVKKPETINYRTLKPERDGLFCEKIFGPTRDWECYCGKYKRVRFKGIICERCGVEVTRSKVRRERMGHIELAAPVTHIWYFKGVPSRLGYLLDLAPKDLEKVIYFAAYMITSVDEDARHRDLSSLEGKVGLERERLEKRRDTGVEDRAKKLEEDLAALEAEGAKADQRRKVKDGAEREMKQIRDRAQREIDRLNEVWDTFKTLKVQDLMGDEMLYREMKNWFGKYFEGHMGATAIQKRLEGFDIAAEVESLRDTIANGKGQRKVRALKRLKVVDAFRKTGNKPQGMVLDAVPVIPPDLRPMVQLDGGRFATSDLNDLYRRVINRNNRLKRLLDLGAPEIIVNNEKRMLQEAVDSLFDNGRRGRPVTGPGNRPLKSLSDMLKGKQGRFRQNLLGKRVDYSGRSVIVSGPQLKLHQCGLPKQMALELFKPFVMKRLVDLSHAQNIKSAKRMVERADSGARYAVVWDVLEEVITEHPVLLNRAPTLHRLGIQAFEPQLIEGKAIQIHPLVCSAFNADFDGDQMAVHLPLSAEAQAEARILMLSTNNILKPSDGRPVTMPTQDMIIGLFFLTTDREDQPGEGRAFAGPAEAIMAFDRGEISLQSKIKIRFTDIVPPLELGADEAEAGQPITLETTLGRAIFNETLPADYPYVNYEVGKKALGAIVNDLAERYTKVEVAASLDALKDTGFHWATRSGVTVSIDDVTTPGDKAQILEGYEAQAAKVQKQFERGLVTDEERRQELIEIWTQASNEVGKAMETTFDRANPIYMMVDSGASGNMNQIRQVAAMRGLVANPKGEIIPRPIKSNFREGLTVLEYFIATHGARKGLADTALRTADSGYLTRRLVDVSQDVIIREDDCGTERGLPKRIGERREDGSVVKAENAETAAYARSAATEITHPETGEVLAGAGEDLGDVKIGELVAAGIEEVKVRSVLTCDAKTGTCAKCYGRSLATGKLVDIGEAVGIIAAQSIGEPGTQLTMRTFHTGGVASADDITQGLPRVVELFEARSPKGRSPIAEASGRVEIEETDKARKVLLTPDDGSEVQEYPVSKRSRLLVADGDHIDVGQMLTVGTPDPQDVLRILGVRRAQEHLVDEVQAVYRSQGVSIHDKHIEIIVRQMLRRITVIESGDTNLLPSDLVDRVRFEEENRRVVSEGGKPASGRPVLMGITKASLATESWLSAASFQETTRVLTDAAIHGRSDSLRGLKENVIIGKLIPAGTGLERYRNIRVEPTEEARAAAYSVTGYDSYDYEFGGGQAVALDDFDFGSYQN</sequence>
<feature type="binding site" evidence="12">
    <location>
        <position position="544"/>
    </location>
    <ligand>
        <name>Mg(2+)</name>
        <dbReference type="ChEBI" id="CHEBI:18420"/>
    </ligand>
</feature>
<dbReference type="PANTHER" id="PTHR19376:SF54">
    <property type="entry name" value="DNA-DIRECTED RNA POLYMERASE SUBUNIT BETA"/>
    <property type="match status" value="1"/>
</dbReference>
<keyword evidence="8 12" id="KW-0460">Magnesium</keyword>
<dbReference type="InterPro" id="IPR006592">
    <property type="entry name" value="RNA_pol_N"/>
</dbReference>
<feature type="binding site" evidence="12">
    <location>
        <position position="881"/>
    </location>
    <ligand>
        <name>Zn(2+)</name>
        <dbReference type="ChEBI" id="CHEBI:29105"/>
        <label>2</label>
    </ligand>
</feature>
<evidence type="ECO:0000256" key="1">
    <source>
        <dbReference type="ARBA" id="ARBA00004026"/>
    </source>
</evidence>
<dbReference type="SUPFAM" id="SSF64484">
    <property type="entry name" value="beta and beta-prime subunits of DNA dependent RNA-polymerase"/>
    <property type="match status" value="1"/>
</dbReference>
<comment type="cofactor">
    <cofactor evidence="12">
        <name>Mg(2+)</name>
        <dbReference type="ChEBI" id="CHEBI:18420"/>
    </cofactor>
    <text evidence="12">Binds 1 Mg(2+) ion per subunit.</text>
</comment>
<dbReference type="Pfam" id="PF05000">
    <property type="entry name" value="RNA_pol_Rpb1_4"/>
    <property type="match status" value="1"/>
</dbReference>
<dbReference type="Gene3D" id="1.10.40.90">
    <property type="match status" value="1"/>
</dbReference>
<comment type="function">
    <text evidence="1 12 13">DNA-dependent RNA polymerase catalyzes the transcription of DNA into RNA using the four ribonucleoside triphosphates as substrates.</text>
</comment>
<dbReference type="FunFam" id="4.10.860.120:FF:000001">
    <property type="entry name" value="DNA-directed RNA polymerase subunit beta"/>
    <property type="match status" value="1"/>
</dbReference>
<dbReference type="EMBL" id="JACHWR010000002">
    <property type="protein sequence ID" value="MBB3042948.1"/>
    <property type="molecule type" value="Genomic_DNA"/>
</dbReference>
<evidence type="ECO:0000256" key="6">
    <source>
        <dbReference type="ARBA" id="ARBA00022723"/>
    </source>
</evidence>
<dbReference type="InterPro" id="IPR000722">
    <property type="entry name" value="RNA_pol_asu"/>
</dbReference>
<dbReference type="Pfam" id="PF04997">
    <property type="entry name" value="RNA_pol_Rpb1_1"/>
    <property type="match status" value="1"/>
</dbReference>
<keyword evidence="3 12" id="KW-0240">DNA-directed RNA polymerase</keyword>
<evidence type="ECO:0000256" key="5">
    <source>
        <dbReference type="ARBA" id="ARBA00022695"/>
    </source>
</evidence>
<evidence type="ECO:0000256" key="11">
    <source>
        <dbReference type="ARBA" id="ARBA00048552"/>
    </source>
</evidence>
<evidence type="ECO:0000259" key="15">
    <source>
        <dbReference type="SMART" id="SM00663"/>
    </source>
</evidence>
<dbReference type="RefSeq" id="WP_183592856.1">
    <property type="nucleotide sequence ID" value="NZ_JACHWR010000002.1"/>
</dbReference>
<comment type="similarity">
    <text evidence="2 12 13">Belongs to the RNA polymerase beta' chain family.</text>
</comment>
<evidence type="ECO:0000256" key="14">
    <source>
        <dbReference type="SAM" id="Coils"/>
    </source>
</evidence>
<keyword evidence="5 12" id="KW-0548">Nucleotidyltransferase</keyword>
<feature type="coiled-coil region" evidence="14">
    <location>
        <begin position="167"/>
        <end position="222"/>
    </location>
</feature>
<dbReference type="NCBIfam" id="NF011498">
    <property type="entry name" value="PRK14906.1"/>
    <property type="match status" value="1"/>
</dbReference>
<dbReference type="Pfam" id="PF04983">
    <property type="entry name" value="RNA_pol_Rpb1_3"/>
    <property type="match status" value="1"/>
</dbReference>
<feature type="binding site" evidence="12">
    <location>
        <position position="542"/>
    </location>
    <ligand>
        <name>Mg(2+)</name>
        <dbReference type="ChEBI" id="CHEBI:18420"/>
    </ligand>
</feature>
<feature type="binding site" evidence="12">
    <location>
        <position position="966"/>
    </location>
    <ligand>
        <name>Zn(2+)</name>
        <dbReference type="ChEBI" id="CHEBI:29105"/>
        <label>2</label>
    </ligand>
</feature>
<dbReference type="GO" id="GO:0006351">
    <property type="term" value="P:DNA-templated transcription"/>
    <property type="evidence" value="ECO:0007669"/>
    <property type="project" value="UniProtKB-UniRule"/>
</dbReference>
<dbReference type="Pfam" id="PF04998">
    <property type="entry name" value="RNA_pol_Rpb1_5"/>
    <property type="match status" value="1"/>
</dbReference>
<accession>A0A7W4Z1J8</accession>